<organism evidence="1 2">
    <name type="scientific">Synechococcus elongatus (strain ATCC 33912 / PCC 7942 / FACHB-805)</name>
    <name type="common">Anacystis nidulans R2</name>
    <dbReference type="NCBI Taxonomy" id="1140"/>
    <lineage>
        <taxon>Bacteria</taxon>
        <taxon>Bacillati</taxon>
        <taxon>Cyanobacteriota</taxon>
        <taxon>Cyanophyceae</taxon>
        <taxon>Synechococcales</taxon>
        <taxon>Synechococcaceae</taxon>
        <taxon>Synechococcus</taxon>
    </lineage>
</organism>
<proteinExistence type="predicted"/>
<sequence length="459" mass="53075">MKEQSSNNLGFFPLLQELDKYVPVKALQELLGDADGGQDLPKHTTKDALINEVQILLDQNAIDINSIIKLIQSYKFAGRVSVCWGIPLERRILSRNELSKIIQDRNSADPFKNEIRPQLTQKPAFNSAEWISGNLLRLEFVCAGKKYEIEDNYERRIVIPTKRLNSYIRLLDTTFVVETRASIRESKMLYNSMSLLLGIEIEPMTFTNQDILLLKQELNGKSKATKYKRFGGDIDTIYVSASPDLDDLDASEEYRNYFAQGDLRETRLEFLYTSYSRKIIESSLHISSQGNIWFMSDVPEELIEYVFSIVHKIKFLPSLKKLGLKSDVTTSDENVIQSLIHAIRSHGYGKRFNPRIYQTLGFSLDEGKWIETISRLVRLGYLTEQFELVCPNCQETIEVYSSYRDIPLNEENKCSHCSHEFEVSEKNIFLTYSFNETFELDQDSKSRELQDNQIVLTRI</sequence>
<dbReference type="RefSeq" id="WP_011377711.1">
    <property type="nucleotide sequence ID" value="NC_007604.1"/>
</dbReference>
<protein>
    <submittedName>
        <fullName evidence="1">Uncharacterized protein</fullName>
    </submittedName>
</protein>
<dbReference type="HOGENOM" id="CLU_595700_0_0_3"/>
<dbReference type="BioCyc" id="SYNEL:SYNPCC7942_0759-MONOMER"/>
<dbReference type="PaxDb" id="1140-Synpcc7942_0759"/>
<dbReference type="KEGG" id="syf:Synpcc7942_0759"/>
<dbReference type="STRING" id="1140.Synpcc7942_0759"/>
<dbReference type="AlphaFoldDB" id="Q31Q78"/>
<dbReference type="EMBL" id="CP000100">
    <property type="protein sequence ID" value="ABB56791.1"/>
    <property type="molecule type" value="Genomic_DNA"/>
</dbReference>
<dbReference type="OrthoDB" id="581295at2"/>
<dbReference type="eggNOG" id="ENOG502ZVBM">
    <property type="taxonomic scope" value="Bacteria"/>
</dbReference>
<dbReference type="GeneID" id="72429601"/>
<keyword evidence="2" id="KW-1185">Reference proteome</keyword>
<evidence type="ECO:0000313" key="1">
    <source>
        <dbReference type="EMBL" id="ABB56791.1"/>
    </source>
</evidence>
<name>Q31Q78_SYNE7</name>
<dbReference type="Proteomes" id="UP000889800">
    <property type="component" value="Chromosome"/>
</dbReference>
<evidence type="ECO:0000313" key="2">
    <source>
        <dbReference type="Proteomes" id="UP000889800"/>
    </source>
</evidence>
<accession>Q31Q78</accession>
<reference evidence="2" key="1">
    <citation type="submission" date="2005-08" db="EMBL/GenBank/DDBJ databases">
        <title>Complete sequence of chromosome 1 of Synechococcus elongatus PCC 7942.</title>
        <authorList>
            <consortium name="US DOE Joint Genome Institute"/>
            <person name="Copeland A."/>
            <person name="Lucas S."/>
            <person name="Lapidus A."/>
            <person name="Barry K."/>
            <person name="Detter J.C."/>
            <person name="Glavina T."/>
            <person name="Hammon N."/>
            <person name="Israni S."/>
            <person name="Pitluck S."/>
            <person name="Schmutz J."/>
            <person name="Larimer F."/>
            <person name="Land M."/>
            <person name="Kyrpides N."/>
            <person name="Lykidis A."/>
            <person name="Richardson P."/>
        </authorList>
    </citation>
    <scope>NUCLEOTIDE SEQUENCE [LARGE SCALE GENOMIC DNA]</scope>
    <source>
        <strain evidence="2">ATCC 33912 / PCC 7942 / FACHB-805</strain>
    </source>
</reference>
<gene>
    <name evidence="1" type="ordered locus">Synpcc7942_0759</name>
</gene>